<keyword evidence="2" id="KW-1185">Reference proteome</keyword>
<dbReference type="Proteomes" id="UP000239209">
    <property type="component" value="Unassembled WGS sequence"/>
</dbReference>
<comment type="caution">
    <text evidence="1">The sequence shown here is derived from an EMBL/GenBank/DDBJ whole genome shotgun (WGS) entry which is preliminary data.</text>
</comment>
<reference evidence="1 2" key="1">
    <citation type="submission" date="2018-03" db="EMBL/GenBank/DDBJ databases">
        <title>Genomic Encyclopedia of Archaeal and Bacterial Type Strains, Phase II (KMG-II): from individual species to whole genera.</title>
        <authorList>
            <person name="Goeker M."/>
        </authorList>
    </citation>
    <scope>NUCLEOTIDE SEQUENCE [LARGE SCALE GENOMIC DNA]</scope>
    <source>
        <strain evidence="1 2">DSM 45348</strain>
    </source>
</reference>
<name>A0A2T0S1X5_9ACTN</name>
<sequence>MTSTADLPAPVLLWQRWATLAAALTPLGHEDVWSVGATGAHHDDGGGNWSHLALVEDGRAVLYGYDHEYSDTTYAEPALDLLAGAPDWLPWDDLARLAADDQLGYVLWYEGDGPWQRVAYPDDLDDGLRQTAGPVLGEGAVRQELEEFVFQWGRHTVDTPEERDAVRSAATRLLGGFTAEALGDLLGRLTGVPVDLPAGVAVAATAGLLPGTVVPRVPPGTPPARRRVRSLSESGHERLVWDAMRREPERPRPVPAPVPALDDLVAWLRGHAPAGDGRCSLLMYADSASTAAQEGEHPPEERPGDGWAASFAELSDLVRRLRDAEADESHGRWLFLRIETTAGTVTVDRRYDGWPDWWADNGPSGPWLGNLRTEIGSREARWRPSWAPLLDPEVAYRPA</sequence>
<dbReference type="RefSeq" id="WP_106128259.1">
    <property type="nucleotide sequence ID" value="NZ_PVZG01000010.1"/>
</dbReference>
<accession>A0A2T0S1X5</accession>
<gene>
    <name evidence="1" type="ORF">CLV70_1107</name>
</gene>
<evidence type="ECO:0000313" key="1">
    <source>
        <dbReference type="EMBL" id="PRY27422.1"/>
    </source>
</evidence>
<proteinExistence type="predicted"/>
<organism evidence="1 2">
    <name type="scientific">Pseudosporangium ferrugineum</name>
    <dbReference type="NCBI Taxonomy" id="439699"/>
    <lineage>
        <taxon>Bacteria</taxon>
        <taxon>Bacillati</taxon>
        <taxon>Actinomycetota</taxon>
        <taxon>Actinomycetes</taxon>
        <taxon>Micromonosporales</taxon>
        <taxon>Micromonosporaceae</taxon>
        <taxon>Pseudosporangium</taxon>
    </lineage>
</organism>
<protein>
    <submittedName>
        <fullName evidence="1">Uncharacterized protein</fullName>
    </submittedName>
</protein>
<dbReference type="AlphaFoldDB" id="A0A2T0S1X5"/>
<dbReference type="OrthoDB" id="4507101at2"/>
<evidence type="ECO:0000313" key="2">
    <source>
        <dbReference type="Proteomes" id="UP000239209"/>
    </source>
</evidence>
<dbReference type="EMBL" id="PVZG01000010">
    <property type="protein sequence ID" value="PRY27422.1"/>
    <property type="molecule type" value="Genomic_DNA"/>
</dbReference>